<dbReference type="PANTHER" id="PTHR45614">
    <property type="entry name" value="MYB PROTEIN-RELATED"/>
    <property type="match status" value="1"/>
</dbReference>
<sequence>MTMPDSDIVKGSWRPEEDRRLCEILHELGGCKNPGFSWSDVATTLGGGRTGKSCRLRWYNQLSPDVKKEAFSADEDAVIIKAHLEYGNRWAMIAKLLPGRTDNAVKNRWNSTLKRQRHTDSDGDSGSAAKCAKMLQGDWPSPLRMPRAQSDPSALFLAGMEPALYAAPGGLGWAGAVPQAGFPYGMDREAAVAALLGGGLLQGPHPPSFSALVAEQAALLNNCSAPLAASPCGMASSGSNDSDDAAVNGMPASDLHTQLATMQAHALAASMNGFGCTFDLDAVIADGQRPPTSLCEQGAAAAAQLPPCSEPAYDFTIRND</sequence>
<dbReference type="Proteomes" id="UP001445335">
    <property type="component" value="Unassembled WGS sequence"/>
</dbReference>
<reference evidence="3 4" key="1">
    <citation type="journal article" date="2024" name="Nat. Commun.">
        <title>Phylogenomics reveals the evolutionary origins of lichenization in chlorophyte algae.</title>
        <authorList>
            <person name="Puginier C."/>
            <person name="Libourel C."/>
            <person name="Otte J."/>
            <person name="Skaloud P."/>
            <person name="Haon M."/>
            <person name="Grisel S."/>
            <person name="Petersen M."/>
            <person name="Berrin J.G."/>
            <person name="Delaux P.M."/>
            <person name="Dal Grande F."/>
            <person name="Keller J."/>
        </authorList>
    </citation>
    <scope>NUCLEOTIDE SEQUENCE [LARGE SCALE GENOMIC DNA]</scope>
    <source>
        <strain evidence="3 4">SAG 245.80</strain>
    </source>
</reference>
<dbReference type="Gene3D" id="1.10.10.60">
    <property type="entry name" value="Homeodomain-like"/>
    <property type="match status" value="2"/>
</dbReference>
<organism evidence="3 4">
    <name type="scientific">Elliptochloris bilobata</name>
    <dbReference type="NCBI Taxonomy" id="381761"/>
    <lineage>
        <taxon>Eukaryota</taxon>
        <taxon>Viridiplantae</taxon>
        <taxon>Chlorophyta</taxon>
        <taxon>core chlorophytes</taxon>
        <taxon>Trebouxiophyceae</taxon>
        <taxon>Trebouxiophyceae incertae sedis</taxon>
        <taxon>Elliptochloris clade</taxon>
        <taxon>Elliptochloris</taxon>
    </lineage>
</organism>
<evidence type="ECO:0000313" key="3">
    <source>
        <dbReference type="EMBL" id="KAK9839313.1"/>
    </source>
</evidence>
<dbReference type="InterPro" id="IPR001005">
    <property type="entry name" value="SANT/Myb"/>
</dbReference>
<dbReference type="EMBL" id="JALJOU010000017">
    <property type="protein sequence ID" value="KAK9839313.1"/>
    <property type="molecule type" value="Genomic_DNA"/>
</dbReference>
<accession>A0AAW1S126</accession>
<dbReference type="GO" id="GO:0000978">
    <property type="term" value="F:RNA polymerase II cis-regulatory region sequence-specific DNA binding"/>
    <property type="evidence" value="ECO:0007669"/>
    <property type="project" value="TreeGrafter"/>
</dbReference>
<dbReference type="GO" id="GO:0000981">
    <property type="term" value="F:DNA-binding transcription factor activity, RNA polymerase II-specific"/>
    <property type="evidence" value="ECO:0007669"/>
    <property type="project" value="TreeGrafter"/>
</dbReference>
<evidence type="ECO:0000259" key="2">
    <source>
        <dbReference type="PROSITE" id="PS51294"/>
    </source>
</evidence>
<feature type="domain" description="HTH myb-type" evidence="2">
    <location>
        <begin position="63"/>
        <end position="117"/>
    </location>
</feature>
<evidence type="ECO:0000313" key="4">
    <source>
        <dbReference type="Proteomes" id="UP001445335"/>
    </source>
</evidence>
<name>A0AAW1S126_9CHLO</name>
<feature type="domain" description="Myb-like" evidence="1">
    <location>
        <begin position="63"/>
        <end position="113"/>
    </location>
</feature>
<gene>
    <name evidence="3" type="ORF">WJX81_007192</name>
</gene>
<protein>
    <submittedName>
        <fullName evidence="3">Uncharacterized protein</fullName>
    </submittedName>
</protein>
<feature type="domain" description="HTH myb-type" evidence="2">
    <location>
        <begin position="5"/>
        <end position="62"/>
    </location>
</feature>
<dbReference type="Pfam" id="PF00249">
    <property type="entry name" value="Myb_DNA-binding"/>
    <property type="match status" value="2"/>
</dbReference>
<proteinExistence type="predicted"/>
<keyword evidence="4" id="KW-1185">Reference proteome</keyword>
<dbReference type="PANTHER" id="PTHR45614:SF25">
    <property type="entry name" value="MYB PROTEIN"/>
    <property type="match status" value="1"/>
</dbReference>
<dbReference type="PROSITE" id="PS50090">
    <property type="entry name" value="MYB_LIKE"/>
    <property type="match status" value="2"/>
</dbReference>
<dbReference type="InterPro" id="IPR017930">
    <property type="entry name" value="Myb_dom"/>
</dbReference>
<dbReference type="PROSITE" id="PS51294">
    <property type="entry name" value="HTH_MYB"/>
    <property type="match status" value="2"/>
</dbReference>
<dbReference type="SMART" id="SM00717">
    <property type="entry name" value="SANT"/>
    <property type="match status" value="2"/>
</dbReference>
<evidence type="ECO:0000259" key="1">
    <source>
        <dbReference type="PROSITE" id="PS50090"/>
    </source>
</evidence>
<feature type="domain" description="Myb-like" evidence="1">
    <location>
        <begin position="5"/>
        <end position="62"/>
    </location>
</feature>
<dbReference type="CDD" id="cd00167">
    <property type="entry name" value="SANT"/>
    <property type="match status" value="2"/>
</dbReference>
<dbReference type="GO" id="GO:0005634">
    <property type="term" value="C:nucleus"/>
    <property type="evidence" value="ECO:0007669"/>
    <property type="project" value="TreeGrafter"/>
</dbReference>
<dbReference type="InterPro" id="IPR009057">
    <property type="entry name" value="Homeodomain-like_sf"/>
</dbReference>
<dbReference type="AlphaFoldDB" id="A0AAW1S126"/>
<dbReference type="SUPFAM" id="SSF46689">
    <property type="entry name" value="Homeodomain-like"/>
    <property type="match status" value="1"/>
</dbReference>
<comment type="caution">
    <text evidence="3">The sequence shown here is derived from an EMBL/GenBank/DDBJ whole genome shotgun (WGS) entry which is preliminary data.</text>
</comment>
<dbReference type="InterPro" id="IPR050560">
    <property type="entry name" value="MYB_TF"/>
</dbReference>